<accession>A0AAN9B8D8</accession>
<comment type="similarity">
    <text evidence="1">Belongs to the UPF0587 family.</text>
</comment>
<evidence type="ECO:0008006" key="6">
    <source>
        <dbReference type="Google" id="ProtNLM"/>
    </source>
</evidence>
<evidence type="ECO:0000313" key="4">
    <source>
        <dbReference type="EMBL" id="KAK7100792.1"/>
    </source>
</evidence>
<dbReference type="PANTHER" id="PTHR12857:SF0">
    <property type="entry name" value="CXXC MOTIF CONTAINING ZINC BINDING PROTEIN"/>
    <property type="match status" value="1"/>
</dbReference>
<dbReference type="EMBL" id="JBAMIC010000011">
    <property type="protein sequence ID" value="KAK7100792.1"/>
    <property type="molecule type" value="Genomic_DNA"/>
</dbReference>
<dbReference type="PANTHER" id="PTHR12857">
    <property type="entry name" value="CXXC MOTIF CONTAINING ZINC BINDING PROTEIN"/>
    <property type="match status" value="1"/>
</dbReference>
<keyword evidence="5" id="KW-1185">Reference proteome</keyword>
<keyword evidence="2" id="KW-0479">Metal-binding</keyword>
<dbReference type="Proteomes" id="UP001374579">
    <property type="component" value="Unassembled WGS sequence"/>
</dbReference>
<comment type="caution">
    <text evidence="4">The sequence shown here is derived from an EMBL/GenBank/DDBJ whole genome shotgun (WGS) entry which is preliminary data.</text>
</comment>
<keyword evidence="3" id="KW-0862">Zinc</keyword>
<evidence type="ECO:0000313" key="5">
    <source>
        <dbReference type="Proteomes" id="UP001374579"/>
    </source>
</evidence>
<protein>
    <recommendedName>
        <fullName evidence="6">CXXC motif containing zinc binding protein</fullName>
    </recommendedName>
</protein>
<reference evidence="4 5" key="1">
    <citation type="submission" date="2024-02" db="EMBL/GenBank/DDBJ databases">
        <title>Chromosome-scale genome assembly of the rough periwinkle Littorina saxatilis.</title>
        <authorList>
            <person name="De Jode A."/>
            <person name="Faria R."/>
            <person name="Formenti G."/>
            <person name="Sims Y."/>
            <person name="Smith T.P."/>
            <person name="Tracey A."/>
            <person name="Wood J.M.D."/>
            <person name="Zagrodzka Z.B."/>
            <person name="Johannesson K."/>
            <person name="Butlin R.K."/>
            <person name="Leder E.H."/>
        </authorList>
    </citation>
    <scope>NUCLEOTIDE SEQUENCE [LARGE SCALE GENOMIC DNA]</scope>
    <source>
        <strain evidence="4">Snail1</strain>
        <tissue evidence="4">Muscle</tissue>
    </source>
</reference>
<dbReference type="SUPFAM" id="SSF141678">
    <property type="entry name" value="MAL13P1.257-like"/>
    <property type="match status" value="1"/>
</dbReference>
<sequence length="161" mass="18467">MPKIALQIQAQMENITDLKPDGEDFRYYMKLKCENCGEETPEFIYCTLTDSYPLTGGRGHATLVLKCKLCKRENSIDILKDSLDAYTIDDVGKYKNIVKFDCRGVSPLEFSPRIGWVAKGVESNTPFTIDMSEKEWFDYDEKSSESVSITEVLFKFVHVKH</sequence>
<gene>
    <name evidence="4" type="ORF">V1264_023674</name>
</gene>
<dbReference type="GO" id="GO:0008270">
    <property type="term" value="F:zinc ion binding"/>
    <property type="evidence" value="ECO:0007669"/>
    <property type="project" value="TreeGrafter"/>
</dbReference>
<evidence type="ECO:0000256" key="2">
    <source>
        <dbReference type="ARBA" id="ARBA00022723"/>
    </source>
</evidence>
<dbReference type="InterPro" id="IPR008584">
    <property type="entry name" value="CXXC_Zn-binding_euk"/>
</dbReference>
<dbReference type="Pfam" id="PF05907">
    <property type="entry name" value="CXXC_Zn-b_euk"/>
    <property type="match status" value="1"/>
</dbReference>
<dbReference type="AlphaFoldDB" id="A0AAN9B8D8"/>
<evidence type="ECO:0000256" key="3">
    <source>
        <dbReference type="ARBA" id="ARBA00022833"/>
    </source>
</evidence>
<proteinExistence type="inferred from homology"/>
<organism evidence="4 5">
    <name type="scientific">Littorina saxatilis</name>
    <dbReference type="NCBI Taxonomy" id="31220"/>
    <lineage>
        <taxon>Eukaryota</taxon>
        <taxon>Metazoa</taxon>
        <taxon>Spiralia</taxon>
        <taxon>Lophotrochozoa</taxon>
        <taxon>Mollusca</taxon>
        <taxon>Gastropoda</taxon>
        <taxon>Caenogastropoda</taxon>
        <taxon>Littorinimorpha</taxon>
        <taxon>Littorinoidea</taxon>
        <taxon>Littorinidae</taxon>
        <taxon>Littorina</taxon>
    </lineage>
</organism>
<name>A0AAN9B8D8_9CAEN</name>
<evidence type="ECO:0000256" key="1">
    <source>
        <dbReference type="ARBA" id="ARBA00007818"/>
    </source>
</evidence>